<keyword evidence="7 10" id="KW-0406">Ion transport</keyword>
<dbReference type="RefSeq" id="WP_086594681.1">
    <property type="nucleotide sequence ID" value="NZ_MTSE01000006.1"/>
</dbReference>
<organism evidence="13 14">
    <name type="scientific">Hymenobacter crusticola</name>
    <dbReference type="NCBI Taxonomy" id="1770526"/>
    <lineage>
        <taxon>Bacteria</taxon>
        <taxon>Pseudomonadati</taxon>
        <taxon>Bacteroidota</taxon>
        <taxon>Cytophagia</taxon>
        <taxon>Cytophagales</taxon>
        <taxon>Hymenobacteraceae</taxon>
        <taxon>Hymenobacter</taxon>
    </lineage>
</organism>
<dbReference type="AlphaFoldDB" id="A0A243WDH1"/>
<keyword evidence="4 10" id="KW-0812">Transmembrane</keyword>
<keyword evidence="6 10" id="KW-0915">Sodium</keyword>
<dbReference type="GO" id="GO:0015386">
    <property type="term" value="F:potassium:proton antiporter activity"/>
    <property type="evidence" value="ECO:0007669"/>
    <property type="project" value="TreeGrafter"/>
</dbReference>
<comment type="similarity">
    <text evidence="10">Belongs to the monovalent cation:proton antiporter 1 (CPA1) transporter (TC 2.A.36) family.</text>
</comment>
<evidence type="ECO:0000313" key="14">
    <source>
        <dbReference type="Proteomes" id="UP000194873"/>
    </source>
</evidence>
<keyword evidence="8 10" id="KW-0472">Membrane</keyword>
<dbReference type="InterPro" id="IPR004705">
    <property type="entry name" value="Cation/H_exchanger_CPA1_bac"/>
</dbReference>
<dbReference type="PANTHER" id="PTHR10110:SF86">
    <property type="entry name" value="SODIUM_HYDROGEN EXCHANGER 7"/>
    <property type="match status" value="1"/>
</dbReference>
<protein>
    <submittedName>
        <fullName evidence="13">Na+/H+ antiporter</fullName>
    </submittedName>
</protein>
<sequence>MHNIELIIGLLAVVTILAEVADRIKLPYPVLLVVVGMVLGLIPGLPRVTVAPDLVFLLFLPPLLYEAAWSTSWPDFKAHRRPIGFLALGCVLFTTGLVAVVAHLLIPDFSWPAAFVLGAIISPPDAVAATSATKGLGLPRRVVTILEGESLVNDATGLIAYRYALAAVLTGHFVLWQAGLQLIWVAAAGTGIGLLVGWGIFQVHRLTRNPIVVTTLTFLTPYLAYLAAEEIHVSGVLAVVAAGLFLARRSSTIFTHEGRLQTYTVWRTTTLLLNGLVFILIGLALPNILEGVQQESSWRQALGYGIIITLTVIVGRLVWVYPSTYLPRWLSRGIREREPKPVLPLVTVIAWTGMRGVVSLAIALSLPLMLSPGVPFPHRNLILFITFVVIFCTIVGQGLSLVPLIRWLGISPDDTVEHEELELRMYLATQTVSYLSSPAGQEQAPPDVLARMKSRYDIRLERLNNRAAGVRASRLDEKPITQFQQLQESIIQFERGVLEKLRHEEKTSEELLRKVENELDLEETRLALDKA</sequence>
<dbReference type="InterPro" id="IPR018422">
    <property type="entry name" value="Cation/H_exchanger_CPA1"/>
</dbReference>
<dbReference type="NCBIfam" id="TIGR00831">
    <property type="entry name" value="a_cpa1"/>
    <property type="match status" value="1"/>
</dbReference>
<dbReference type="InterPro" id="IPR006153">
    <property type="entry name" value="Cation/H_exchanger_TM"/>
</dbReference>
<keyword evidence="11" id="KW-0175">Coiled coil</keyword>
<dbReference type="GO" id="GO:0015385">
    <property type="term" value="F:sodium:proton antiporter activity"/>
    <property type="evidence" value="ECO:0007669"/>
    <property type="project" value="InterPro"/>
</dbReference>
<dbReference type="GO" id="GO:0005886">
    <property type="term" value="C:plasma membrane"/>
    <property type="evidence" value="ECO:0007669"/>
    <property type="project" value="UniProtKB-SubCell"/>
</dbReference>
<evidence type="ECO:0000256" key="1">
    <source>
        <dbReference type="ARBA" id="ARBA00004651"/>
    </source>
</evidence>
<accession>A0A243WDH1</accession>
<feature type="transmembrane region" description="Helical" evidence="10">
    <location>
        <begin position="28"/>
        <end position="48"/>
    </location>
</feature>
<evidence type="ECO:0000256" key="5">
    <source>
        <dbReference type="ARBA" id="ARBA00022989"/>
    </source>
</evidence>
<keyword evidence="5 10" id="KW-1133">Transmembrane helix</keyword>
<feature type="transmembrane region" description="Helical" evidence="10">
    <location>
        <begin position="83"/>
        <end position="106"/>
    </location>
</feature>
<dbReference type="GO" id="GO:0098719">
    <property type="term" value="P:sodium ion import across plasma membrane"/>
    <property type="evidence" value="ECO:0007669"/>
    <property type="project" value="TreeGrafter"/>
</dbReference>
<feature type="transmembrane region" description="Helical" evidence="10">
    <location>
        <begin position="342"/>
        <end position="369"/>
    </location>
</feature>
<keyword evidence="2 10" id="KW-0813">Transport</keyword>
<feature type="coiled-coil region" evidence="11">
    <location>
        <begin position="498"/>
        <end position="525"/>
    </location>
</feature>
<feature type="transmembrane region" description="Helical" evidence="10">
    <location>
        <begin position="381"/>
        <end position="402"/>
    </location>
</feature>
<dbReference type="PANTHER" id="PTHR10110">
    <property type="entry name" value="SODIUM/HYDROGEN EXCHANGER"/>
    <property type="match status" value="1"/>
</dbReference>
<keyword evidence="9 10" id="KW-0739">Sodium transport</keyword>
<feature type="domain" description="Cation/H+ exchanger transmembrane" evidence="12">
    <location>
        <begin position="11"/>
        <end position="407"/>
    </location>
</feature>
<evidence type="ECO:0000313" key="13">
    <source>
        <dbReference type="EMBL" id="OUJ73485.1"/>
    </source>
</evidence>
<evidence type="ECO:0000256" key="3">
    <source>
        <dbReference type="ARBA" id="ARBA00022475"/>
    </source>
</evidence>
<keyword evidence="3 10" id="KW-1003">Cell membrane</keyword>
<proteinExistence type="inferred from homology"/>
<evidence type="ECO:0000256" key="7">
    <source>
        <dbReference type="ARBA" id="ARBA00023065"/>
    </source>
</evidence>
<comment type="caution">
    <text evidence="13">The sequence shown here is derived from an EMBL/GenBank/DDBJ whole genome shotgun (WGS) entry which is preliminary data.</text>
</comment>
<keyword evidence="14" id="KW-1185">Reference proteome</keyword>
<comment type="function">
    <text evidence="10">Na(+)/H(+) antiporter that extrudes sodium in exchange for external protons.</text>
</comment>
<dbReference type="Proteomes" id="UP000194873">
    <property type="component" value="Unassembled WGS sequence"/>
</dbReference>
<evidence type="ECO:0000256" key="10">
    <source>
        <dbReference type="RuleBase" id="RU366002"/>
    </source>
</evidence>
<dbReference type="OrthoDB" id="9809206at2"/>
<feature type="transmembrane region" description="Helical" evidence="10">
    <location>
        <begin position="54"/>
        <end position="71"/>
    </location>
</feature>
<feature type="transmembrane region" description="Helical" evidence="10">
    <location>
        <begin position="268"/>
        <end position="289"/>
    </location>
</feature>
<evidence type="ECO:0000256" key="2">
    <source>
        <dbReference type="ARBA" id="ARBA00022448"/>
    </source>
</evidence>
<evidence type="ECO:0000256" key="11">
    <source>
        <dbReference type="SAM" id="Coils"/>
    </source>
</evidence>
<dbReference type="GO" id="GO:0051453">
    <property type="term" value="P:regulation of intracellular pH"/>
    <property type="evidence" value="ECO:0007669"/>
    <property type="project" value="TreeGrafter"/>
</dbReference>
<feature type="transmembrane region" description="Helical" evidence="10">
    <location>
        <begin position="182"/>
        <end position="202"/>
    </location>
</feature>
<reference evidence="13 14" key="1">
    <citation type="submission" date="2017-01" db="EMBL/GenBank/DDBJ databases">
        <title>A new Hymenobacter.</title>
        <authorList>
            <person name="Liang Y."/>
            <person name="Feng F."/>
        </authorList>
    </citation>
    <scope>NUCLEOTIDE SEQUENCE [LARGE SCALE GENOMIC DNA]</scope>
    <source>
        <strain evidence="13">MIMBbqt21</strain>
    </source>
</reference>
<keyword evidence="10" id="KW-0050">Antiport</keyword>
<feature type="transmembrane region" description="Helical" evidence="10">
    <location>
        <begin position="6"/>
        <end position="21"/>
    </location>
</feature>
<evidence type="ECO:0000259" key="12">
    <source>
        <dbReference type="Pfam" id="PF00999"/>
    </source>
</evidence>
<gene>
    <name evidence="13" type="ORF">BXP70_13845</name>
</gene>
<comment type="subcellular location">
    <subcellularLocation>
        <location evidence="1 10">Cell membrane</location>
        <topology evidence="1 10">Multi-pass membrane protein</topology>
    </subcellularLocation>
</comment>
<feature type="transmembrane region" description="Helical" evidence="10">
    <location>
        <begin position="301"/>
        <end position="321"/>
    </location>
</feature>
<dbReference type="EMBL" id="MTSE01000006">
    <property type="protein sequence ID" value="OUJ73485.1"/>
    <property type="molecule type" value="Genomic_DNA"/>
</dbReference>
<feature type="transmembrane region" description="Helical" evidence="10">
    <location>
        <begin position="158"/>
        <end position="175"/>
    </location>
</feature>
<evidence type="ECO:0000256" key="4">
    <source>
        <dbReference type="ARBA" id="ARBA00022692"/>
    </source>
</evidence>
<feature type="transmembrane region" description="Helical" evidence="10">
    <location>
        <begin position="222"/>
        <end position="247"/>
    </location>
</feature>
<dbReference type="Pfam" id="PF00999">
    <property type="entry name" value="Na_H_Exchanger"/>
    <property type="match status" value="1"/>
</dbReference>
<evidence type="ECO:0000256" key="8">
    <source>
        <dbReference type="ARBA" id="ARBA00023136"/>
    </source>
</evidence>
<dbReference type="Gene3D" id="6.10.140.1330">
    <property type="match status" value="1"/>
</dbReference>
<name>A0A243WDH1_9BACT</name>
<evidence type="ECO:0000256" key="9">
    <source>
        <dbReference type="ARBA" id="ARBA00023201"/>
    </source>
</evidence>
<evidence type="ECO:0000256" key="6">
    <source>
        <dbReference type="ARBA" id="ARBA00023053"/>
    </source>
</evidence>